<reference evidence="1 2" key="1">
    <citation type="submission" date="2018-11" db="EMBL/GenBank/DDBJ databases">
        <title>Bradyrhizobium sp. nov., isolated from effective nodules of peanut in China.</title>
        <authorList>
            <person name="Li Y."/>
        </authorList>
    </citation>
    <scope>NUCLEOTIDE SEQUENCE [LARGE SCALE GENOMIC DNA]</scope>
    <source>
        <strain evidence="1 2">CCBAU 51770</strain>
    </source>
</reference>
<dbReference type="AlphaFoldDB" id="A0A4Q0Q7L2"/>
<dbReference type="RefSeq" id="WP_128957042.1">
    <property type="nucleotide sequence ID" value="NZ_RKMK01000059.1"/>
</dbReference>
<sequence>MDVIDPHNITDLFFDGIHEVKIVADIVRITLYSRQNGTGLVVARLALPLSEFPDVIQALVIAQAEAAKNRPPTN</sequence>
<evidence type="ECO:0000313" key="1">
    <source>
        <dbReference type="EMBL" id="RXG85337.1"/>
    </source>
</evidence>
<name>A0A4Q0Q7L2_9BRAD</name>
<evidence type="ECO:0000313" key="2">
    <source>
        <dbReference type="Proteomes" id="UP000290174"/>
    </source>
</evidence>
<dbReference type="EMBL" id="RKMK01000059">
    <property type="protein sequence ID" value="RXG85337.1"/>
    <property type="molecule type" value="Genomic_DNA"/>
</dbReference>
<gene>
    <name evidence="1" type="ORF">EAS61_36410</name>
</gene>
<accession>A0A4Q0Q7L2</accession>
<proteinExistence type="predicted"/>
<protein>
    <submittedName>
        <fullName evidence="1">Uncharacterized protein</fullName>
    </submittedName>
</protein>
<organism evidence="1 2">
    <name type="scientific">Bradyrhizobium zhanjiangense</name>
    <dbReference type="NCBI Taxonomy" id="1325107"/>
    <lineage>
        <taxon>Bacteria</taxon>
        <taxon>Pseudomonadati</taxon>
        <taxon>Pseudomonadota</taxon>
        <taxon>Alphaproteobacteria</taxon>
        <taxon>Hyphomicrobiales</taxon>
        <taxon>Nitrobacteraceae</taxon>
        <taxon>Bradyrhizobium</taxon>
    </lineage>
</organism>
<comment type="caution">
    <text evidence="1">The sequence shown here is derived from an EMBL/GenBank/DDBJ whole genome shotgun (WGS) entry which is preliminary data.</text>
</comment>
<dbReference type="Proteomes" id="UP000290174">
    <property type="component" value="Unassembled WGS sequence"/>
</dbReference>